<keyword evidence="2" id="KW-0012">Acyltransferase</keyword>
<dbReference type="InterPro" id="IPR050680">
    <property type="entry name" value="YpeA/RimI_acetyltransf"/>
</dbReference>
<evidence type="ECO:0000313" key="5">
    <source>
        <dbReference type="Proteomes" id="UP001595867"/>
    </source>
</evidence>
<evidence type="ECO:0000256" key="2">
    <source>
        <dbReference type="ARBA" id="ARBA00023315"/>
    </source>
</evidence>
<evidence type="ECO:0000313" key="4">
    <source>
        <dbReference type="EMBL" id="MFC4072553.1"/>
    </source>
</evidence>
<dbReference type="Gene3D" id="3.40.630.30">
    <property type="match status" value="1"/>
</dbReference>
<dbReference type="InterPro" id="IPR056935">
    <property type="entry name" value="Rv0428c-like_C"/>
</dbReference>
<dbReference type="RefSeq" id="WP_378073427.1">
    <property type="nucleotide sequence ID" value="NZ_JBHSBL010000041.1"/>
</dbReference>
<keyword evidence="1" id="KW-0808">Transferase</keyword>
<protein>
    <submittedName>
        <fullName evidence="4">GNAT family N-acetyltransferase</fullName>
    </submittedName>
</protein>
<dbReference type="PROSITE" id="PS51186">
    <property type="entry name" value="GNAT"/>
    <property type="match status" value="1"/>
</dbReference>
<dbReference type="SUPFAM" id="SSF55729">
    <property type="entry name" value="Acyl-CoA N-acyltransferases (Nat)"/>
    <property type="match status" value="1"/>
</dbReference>
<dbReference type="InterPro" id="IPR016181">
    <property type="entry name" value="Acyl_CoA_acyltransferase"/>
</dbReference>
<feature type="domain" description="N-acetyltransferase" evidence="3">
    <location>
        <begin position="100"/>
        <end position="232"/>
    </location>
</feature>
<dbReference type="Proteomes" id="UP001595867">
    <property type="component" value="Unassembled WGS sequence"/>
</dbReference>
<gene>
    <name evidence="4" type="ORF">ACFO0C_47140</name>
</gene>
<organism evidence="4 5">
    <name type="scientific">Actinoplanes subglobosus</name>
    <dbReference type="NCBI Taxonomy" id="1547892"/>
    <lineage>
        <taxon>Bacteria</taxon>
        <taxon>Bacillati</taxon>
        <taxon>Actinomycetota</taxon>
        <taxon>Actinomycetes</taxon>
        <taxon>Micromonosporales</taxon>
        <taxon>Micromonosporaceae</taxon>
        <taxon>Actinoplanes</taxon>
    </lineage>
</organism>
<dbReference type="CDD" id="cd04301">
    <property type="entry name" value="NAT_SF"/>
    <property type="match status" value="1"/>
</dbReference>
<evidence type="ECO:0000256" key="1">
    <source>
        <dbReference type="ARBA" id="ARBA00022679"/>
    </source>
</evidence>
<name>A0ABV8JDI1_9ACTN</name>
<keyword evidence="5" id="KW-1185">Reference proteome</keyword>
<dbReference type="PANTHER" id="PTHR43420">
    <property type="entry name" value="ACETYLTRANSFERASE"/>
    <property type="match status" value="1"/>
</dbReference>
<dbReference type="EMBL" id="JBHSBL010000041">
    <property type="protein sequence ID" value="MFC4072553.1"/>
    <property type="molecule type" value="Genomic_DNA"/>
</dbReference>
<evidence type="ECO:0000259" key="3">
    <source>
        <dbReference type="PROSITE" id="PS51186"/>
    </source>
</evidence>
<dbReference type="InterPro" id="IPR000182">
    <property type="entry name" value="GNAT_dom"/>
</dbReference>
<dbReference type="PANTHER" id="PTHR43420:SF12">
    <property type="entry name" value="N-ACETYLTRANSFERASE DOMAIN-CONTAINING PROTEIN"/>
    <property type="match status" value="1"/>
</dbReference>
<dbReference type="Pfam" id="PF24553">
    <property type="entry name" value="Rv0428c_C"/>
    <property type="match status" value="1"/>
</dbReference>
<reference evidence="5" key="1">
    <citation type="journal article" date="2019" name="Int. J. Syst. Evol. Microbiol.">
        <title>The Global Catalogue of Microorganisms (GCM) 10K type strain sequencing project: providing services to taxonomists for standard genome sequencing and annotation.</title>
        <authorList>
            <consortium name="The Broad Institute Genomics Platform"/>
            <consortium name="The Broad Institute Genome Sequencing Center for Infectious Disease"/>
            <person name="Wu L."/>
            <person name="Ma J."/>
        </authorList>
    </citation>
    <scope>NUCLEOTIDE SEQUENCE [LARGE SCALE GENOMIC DNA]</scope>
    <source>
        <strain evidence="5">TBRC 5832</strain>
    </source>
</reference>
<sequence>MTSVVRIEEHAAAAWPSTHAEQGGGWLLRHTPGVGKRRNNSALPIGPVTSAGVAEAFYSARDLPVIVQVSPAGEHAALDTELAGRGYRHDAPTLVLTAPVAAVAAPEPDVTIVPELTPQWRAAYGNDAVSEHVLARITAATGYASVLVGGQVAALGLFVAGDGLSGVFCMATAPEHRRKGLAAAILRAGAVWSAEQDAEMLYLQVEEDNDAARRLYGKTGFTFSHSYHYRVR</sequence>
<proteinExistence type="predicted"/>
<comment type="caution">
    <text evidence="4">The sequence shown here is derived from an EMBL/GenBank/DDBJ whole genome shotgun (WGS) entry which is preliminary data.</text>
</comment>
<accession>A0ABV8JDI1</accession>